<sequence length="516" mass="55903">MAEHAVESGGDMLFSAKTNFAGNGQAADALRGIIGRYLTHTDNVEARLTDFLLALNRAAEAVEQLATDVASTQALIDANRFVVDGSDKVQIPDWVLAELQDAVEESGKNSPFVPDPVSVAYGVRAMLQGELDGLLQRAETIARELSSNCDAIRDGDTSQVADLTASSQGSGFDYQSLIAEFETSSAAEVSALWDSLDHFDQQHLKANYPEIIGNLSGVPLVIRKQANDANLQIYLDKSESEQPSAEIESRIKELEKSQNDGPLSSKEQSELDELQKELERRAAARDMLNGDGAITFSPEESRVVAVVGDLADTPDYLITHVPGTGTEMSSFADGGVRELPSDIVDALERQGKGAVAFVVKDGPWASWVGENSNSLHSAMERMGQSVYRLDEDLRIEDFAGDPREVGIVYSAGMSINSAAEVQGAHYDEVISLAGSYMVSSWESDATTEYTHVQYEADAINAVDRSKWHRTPNESLAFDKVILGSEGRDGIDGHNRIAQGKESNPEGLRAIMRELND</sequence>
<evidence type="ECO:0000313" key="2">
    <source>
        <dbReference type="EMBL" id="MFD2674578.1"/>
    </source>
</evidence>
<proteinExistence type="predicted"/>
<feature type="compositionally biased region" description="Basic and acidic residues" evidence="1">
    <location>
        <begin position="247"/>
        <end position="258"/>
    </location>
</feature>
<gene>
    <name evidence="2" type="ORF">ACFSUQ_04595</name>
</gene>
<dbReference type="RefSeq" id="WP_159421467.1">
    <property type="nucleotide sequence ID" value="NZ_JBHUNF010000002.1"/>
</dbReference>
<keyword evidence="3" id="KW-1185">Reference proteome</keyword>
<feature type="region of interest" description="Disordered" evidence="1">
    <location>
        <begin position="237"/>
        <end position="274"/>
    </location>
</feature>
<evidence type="ECO:0000313" key="3">
    <source>
        <dbReference type="Proteomes" id="UP001597453"/>
    </source>
</evidence>
<comment type="caution">
    <text evidence="2">The sequence shown here is derived from an EMBL/GenBank/DDBJ whole genome shotgun (WGS) entry which is preliminary data.</text>
</comment>
<reference evidence="3" key="1">
    <citation type="journal article" date="2019" name="Int. J. Syst. Evol. Microbiol.">
        <title>The Global Catalogue of Microorganisms (GCM) 10K type strain sequencing project: providing services to taxonomists for standard genome sequencing and annotation.</title>
        <authorList>
            <consortium name="The Broad Institute Genomics Platform"/>
            <consortium name="The Broad Institute Genome Sequencing Center for Infectious Disease"/>
            <person name="Wu L."/>
            <person name="Ma J."/>
        </authorList>
    </citation>
    <scope>NUCLEOTIDE SEQUENCE [LARGE SCALE GENOMIC DNA]</scope>
    <source>
        <strain evidence="3">TISTR 1511</strain>
    </source>
</reference>
<organism evidence="2 3">
    <name type="scientific">Gulosibacter bifidus</name>
    <dbReference type="NCBI Taxonomy" id="272239"/>
    <lineage>
        <taxon>Bacteria</taxon>
        <taxon>Bacillati</taxon>
        <taxon>Actinomycetota</taxon>
        <taxon>Actinomycetes</taxon>
        <taxon>Micrococcales</taxon>
        <taxon>Microbacteriaceae</taxon>
        <taxon>Gulosibacter</taxon>
    </lineage>
</organism>
<accession>A0ABW5RHQ1</accession>
<name>A0ABW5RHQ1_9MICO</name>
<dbReference type="EMBL" id="JBHUNF010000002">
    <property type="protein sequence ID" value="MFD2674578.1"/>
    <property type="molecule type" value="Genomic_DNA"/>
</dbReference>
<evidence type="ECO:0000256" key="1">
    <source>
        <dbReference type="SAM" id="MobiDB-lite"/>
    </source>
</evidence>
<dbReference type="Proteomes" id="UP001597453">
    <property type="component" value="Unassembled WGS sequence"/>
</dbReference>
<protein>
    <submittedName>
        <fullName evidence="2">Uncharacterized protein</fullName>
    </submittedName>
</protein>